<feature type="domain" description="DNA polymerase III delta N-terminal" evidence="9">
    <location>
        <begin position="31"/>
        <end position="139"/>
    </location>
</feature>
<dbReference type="Proteomes" id="UP000216316">
    <property type="component" value="Unassembled WGS sequence"/>
</dbReference>
<dbReference type="InterPro" id="IPR010372">
    <property type="entry name" value="DNA_pol3_delta_N"/>
</dbReference>
<name>A0A256LF99_9LACO</name>
<evidence type="ECO:0000313" key="11">
    <source>
        <dbReference type="EMBL" id="OYR88577.1"/>
    </source>
</evidence>
<proteinExistence type="inferred from homology"/>
<dbReference type="GO" id="GO:0006261">
    <property type="term" value="P:DNA-templated DNA replication"/>
    <property type="evidence" value="ECO:0007669"/>
    <property type="project" value="TreeGrafter"/>
</dbReference>
<evidence type="ECO:0000256" key="3">
    <source>
        <dbReference type="ARBA" id="ARBA00022679"/>
    </source>
</evidence>
<dbReference type="EMBL" id="NGNX01000011">
    <property type="protein sequence ID" value="OYR92099.1"/>
    <property type="molecule type" value="Genomic_DNA"/>
</dbReference>
<reference evidence="11" key="2">
    <citation type="submission" date="2017-05" db="EMBL/GenBank/DDBJ databases">
        <authorList>
            <person name="Lin X.B."/>
            <person name="Stothard P."/>
            <person name="Tasseva G."/>
            <person name="Walter J."/>
        </authorList>
    </citation>
    <scope>NUCLEOTIDE SEQUENCE</scope>
    <source>
        <strain evidence="11">609u</strain>
    </source>
</reference>
<evidence type="ECO:0000256" key="1">
    <source>
        <dbReference type="ARBA" id="ARBA00012417"/>
    </source>
</evidence>
<reference evidence="13 14" key="3">
    <citation type="submission" date="2017-09" db="EMBL/GenBank/DDBJ databases">
        <title>Tripartite evolution among Lactobacillus johnsonii, Lactobacillus taiwanensis, Lactobacillus reuteri and their rodent host.</title>
        <authorList>
            <person name="Wang T."/>
            <person name="Knowles S."/>
            <person name="Cheng C."/>
        </authorList>
    </citation>
    <scope>NUCLEOTIDE SEQUENCE [LARGE SCALE GENOMIC DNA]</scope>
    <source>
        <strain evidence="12 13">609q</strain>
        <strain evidence="11 14">609u</strain>
    </source>
</reference>
<evidence type="ECO:0000313" key="14">
    <source>
        <dbReference type="Proteomes" id="UP000216316"/>
    </source>
</evidence>
<gene>
    <name evidence="11" type="ORF">CBF53_02865</name>
    <name evidence="12" type="ORF">CBF70_03510</name>
</gene>
<keyword evidence="14" id="KW-1185">Reference proteome</keyword>
<dbReference type="InterPro" id="IPR005790">
    <property type="entry name" value="DNA_polIII_delta"/>
</dbReference>
<organism evidence="12 13">
    <name type="scientific">Lactobacillus taiwanensis</name>
    <dbReference type="NCBI Taxonomy" id="508451"/>
    <lineage>
        <taxon>Bacteria</taxon>
        <taxon>Bacillati</taxon>
        <taxon>Bacillota</taxon>
        <taxon>Bacilli</taxon>
        <taxon>Lactobacillales</taxon>
        <taxon>Lactobacillaceae</taxon>
        <taxon>Lactobacillus</taxon>
    </lineage>
</organism>
<reference evidence="12 13" key="1">
    <citation type="submission" date="2017-04" db="EMBL/GenBank/DDBJ databases">
        <authorList>
            <person name="Afonso C.L."/>
            <person name="Miller P.J."/>
            <person name="Scott M.A."/>
            <person name="Spackman E."/>
            <person name="Goraichik I."/>
            <person name="Dimitrov K.M."/>
            <person name="Suarez D.L."/>
            <person name="Swayne D.E."/>
        </authorList>
    </citation>
    <scope>NUCLEOTIDE SEQUENCE [LARGE SCALE GENOMIC DNA]</scope>
    <source>
        <strain evidence="12 13">609q</strain>
    </source>
</reference>
<dbReference type="Pfam" id="PF06144">
    <property type="entry name" value="DNA_pol3_delta"/>
    <property type="match status" value="1"/>
</dbReference>
<evidence type="ECO:0000256" key="4">
    <source>
        <dbReference type="ARBA" id="ARBA00022695"/>
    </source>
</evidence>
<dbReference type="Pfam" id="PF21694">
    <property type="entry name" value="DNA_pol3_delta_C"/>
    <property type="match status" value="1"/>
</dbReference>
<evidence type="ECO:0000313" key="12">
    <source>
        <dbReference type="EMBL" id="OYR92099.1"/>
    </source>
</evidence>
<dbReference type="PANTHER" id="PTHR34388">
    <property type="entry name" value="DNA POLYMERASE III SUBUNIT DELTA"/>
    <property type="match status" value="1"/>
</dbReference>
<dbReference type="RefSeq" id="WP_094496466.1">
    <property type="nucleotide sequence ID" value="NZ_NGNV01000010.1"/>
</dbReference>
<dbReference type="GO" id="GO:0003887">
    <property type="term" value="F:DNA-directed DNA polymerase activity"/>
    <property type="evidence" value="ECO:0007669"/>
    <property type="project" value="UniProtKB-KW"/>
</dbReference>
<evidence type="ECO:0000256" key="8">
    <source>
        <dbReference type="ARBA" id="ARBA00049244"/>
    </source>
</evidence>
<dbReference type="SUPFAM" id="SSF48019">
    <property type="entry name" value="post-AAA+ oligomerization domain-like"/>
    <property type="match status" value="1"/>
</dbReference>
<comment type="caution">
    <text evidence="12">The sequence shown here is derived from an EMBL/GenBank/DDBJ whole genome shotgun (WGS) entry which is preliminary data.</text>
</comment>
<dbReference type="GO" id="GO:0003677">
    <property type="term" value="F:DNA binding"/>
    <property type="evidence" value="ECO:0007669"/>
    <property type="project" value="InterPro"/>
</dbReference>
<dbReference type="InterPro" id="IPR008921">
    <property type="entry name" value="DNA_pol3_clamp-load_cplx_C"/>
</dbReference>
<keyword evidence="5" id="KW-0235">DNA replication</keyword>
<dbReference type="Gene3D" id="3.40.50.300">
    <property type="entry name" value="P-loop containing nucleotide triphosphate hydrolases"/>
    <property type="match status" value="1"/>
</dbReference>
<dbReference type="Proteomes" id="UP000215828">
    <property type="component" value="Unassembled WGS sequence"/>
</dbReference>
<dbReference type="PANTHER" id="PTHR34388:SF1">
    <property type="entry name" value="DNA POLYMERASE III SUBUNIT DELTA"/>
    <property type="match status" value="1"/>
</dbReference>
<accession>A0A256LF99</accession>
<dbReference type="Gene3D" id="1.20.272.10">
    <property type="match status" value="1"/>
</dbReference>
<dbReference type="InterPro" id="IPR048466">
    <property type="entry name" value="DNA_pol3_delta-like_C"/>
</dbReference>
<keyword evidence="6" id="KW-0239">DNA-directed DNA polymerase</keyword>
<keyword evidence="3" id="KW-0808">Transferase</keyword>
<evidence type="ECO:0000256" key="2">
    <source>
        <dbReference type="ARBA" id="ARBA00017703"/>
    </source>
</evidence>
<dbReference type="EMBL" id="NGNV01000010">
    <property type="protein sequence ID" value="OYR88577.1"/>
    <property type="molecule type" value="Genomic_DNA"/>
</dbReference>
<dbReference type="AlphaFoldDB" id="A0A256LF99"/>
<evidence type="ECO:0000256" key="5">
    <source>
        <dbReference type="ARBA" id="ARBA00022705"/>
    </source>
</evidence>
<dbReference type="NCBIfam" id="TIGR01128">
    <property type="entry name" value="holA"/>
    <property type="match status" value="1"/>
</dbReference>
<comment type="similarity">
    <text evidence="7">Belongs to the DNA polymerase HolA subunit family.</text>
</comment>
<evidence type="ECO:0000256" key="7">
    <source>
        <dbReference type="ARBA" id="ARBA00034754"/>
    </source>
</evidence>
<protein>
    <recommendedName>
        <fullName evidence="2">DNA polymerase III subunit delta</fullName>
        <ecNumber evidence="1">2.7.7.7</ecNumber>
    </recommendedName>
</protein>
<evidence type="ECO:0000313" key="13">
    <source>
        <dbReference type="Proteomes" id="UP000215828"/>
    </source>
</evidence>
<dbReference type="SUPFAM" id="SSF52540">
    <property type="entry name" value="P-loop containing nucleoside triphosphate hydrolases"/>
    <property type="match status" value="1"/>
</dbReference>
<evidence type="ECO:0000256" key="6">
    <source>
        <dbReference type="ARBA" id="ARBA00022932"/>
    </source>
</evidence>
<feature type="domain" description="DNA polymerase III delta subunit-like C-terminal" evidence="10">
    <location>
        <begin position="212"/>
        <end position="329"/>
    </location>
</feature>
<comment type="catalytic activity">
    <reaction evidence="8">
        <text>DNA(n) + a 2'-deoxyribonucleoside 5'-triphosphate = DNA(n+1) + diphosphate</text>
        <dbReference type="Rhea" id="RHEA:22508"/>
        <dbReference type="Rhea" id="RHEA-COMP:17339"/>
        <dbReference type="Rhea" id="RHEA-COMP:17340"/>
        <dbReference type="ChEBI" id="CHEBI:33019"/>
        <dbReference type="ChEBI" id="CHEBI:61560"/>
        <dbReference type="ChEBI" id="CHEBI:173112"/>
        <dbReference type="EC" id="2.7.7.7"/>
    </reaction>
</comment>
<dbReference type="InterPro" id="IPR027417">
    <property type="entry name" value="P-loop_NTPase"/>
</dbReference>
<sequence length="329" mass="37992">MTLISLFKQTNPKNANLLIQGSDSFFNDYLVRDYLNQKKFADFDQVIVDCLEDGLDELMATLTESSLFTAQKIVVVKNPFFLMTKVPQKFKKQIEKLTKIIEHLGDLEDIVVFVANYEKIDRRKKISKFLLEHVNVVETSLKPYEVSGIIKAISKEEGYQITNMALQVLMQRSDQVLDVSLSNYLKLKNIVGEDKKITESLINENIDRSLSENIFEILTAAFNKNYQEATQRLEDHLREGASAIQLLAIFESQIEFLTCVKVLQNRRWSKDQITKELKVNPYRVKLALENKVSLAKLTTLLKQAIELDYGYKNGTYRGDEFLKLFLLKI</sequence>
<evidence type="ECO:0000259" key="9">
    <source>
        <dbReference type="Pfam" id="PF06144"/>
    </source>
</evidence>
<evidence type="ECO:0000259" key="10">
    <source>
        <dbReference type="Pfam" id="PF21694"/>
    </source>
</evidence>
<dbReference type="EC" id="2.7.7.7" evidence="1"/>
<keyword evidence="4" id="KW-0548">Nucleotidyltransferase</keyword>
<dbReference type="GO" id="GO:0009360">
    <property type="term" value="C:DNA polymerase III complex"/>
    <property type="evidence" value="ECO:0007669"/>
    <property type="project" value="InterPro"/>
</dbReference>